<feature type="domain" description="PKS/mFAS DH" evidence="9">
    <location>
        <begin position="914"/>
        <end position="1197"/>
    </location>
</feature>
<keyword evidence="3" id="KW-0808">Transferase</keyword>
<dbReference type="InterPro" id="IPR036291">
    <property type="entry name" value="NAD(P)-bd_dom_sf"/>
</dbReference>
<dbReference type="Gene3D" id="3.40.47.10">
    <property type="match status" value="1"/>
</dbReference>
<dbReference type="InterPro" id="IPR042104">
    <property type="entry name" value="PKS_dehydratase_sf"/>
</dbReference>
<feature type="domain" description="Ketosynthase family 3 (KS3)" evidence="8">
    <location>
        <begin position="33"/>
        <end position="458"/>
    </location>
</feature>
<dbReference type="Gene3D" id="3.40.50.720">
    <property type="entry name" value="NAD(P)-binding Rossmann-like Domain"/>
    <property type="match status" value="1"/>
</dbReference>
<feature type="region of interest" description="C-terminal hotdog fold" evidence="5">
    <location>
        <begin position="1050"/>
        <end position="1197"/>
    </location>
</feature>
<dbReference type="InterPro" id="IPR016036">
    <property type="entry name" value="Malonyl_transacylase_ACP-bd"/>
</dbReference>
<dbReference type="Pfam" id="PF08659">
    <property type="entry name" value="KR"/>
    <property type="match status" value="1"/>
</dbReference>
<dbReference type="Pfam" id="PF08242">
    <property type="entry name" value="Methyltransf_12"/>
    <property type="match status" value="1"/>
</dbReference>
<dbReference type="InterPro" id="IPR006162">
    <property type="entry name" value="Ppantetheine_attach_site"/>
</dbReference>
<dbReference type="SUPFAM" id="SSF47336">
    <property type="entry name" value="ACP-like"/>
    <property type="match status" value="1"/>
</dbReference>
<dbReference type="SMART" id="SM00823">
    <property type="entry name" value="PKS_PP"/>
    <property type="match status" value="1"/>
</dbReference>
<dbReference type="SMART" id="SM00826">
    <property type="entry name" value="PKS_DH"/>
    <property type="match status" value="1"/>
</dbReference>
<dbReference type="SUPFAM" id="SSF53335">
    <property type="entry name" value="S-adenosyl-L-methionine-dependent methyltransferases"/>
    <property type="match status" value="1"/>
</dbReference>
<dbReference type="InterPro" id="IPR029063">
    <property type="entry name" value="SAM-dependent_MTases_sf"/>
</dbReference>
<evidence type="ECO:0000256" key="3">
    <source>
        <dbReference type="ARBA" id="ARBA00022679"/>
    </source>
</evidence>
<keyword evidence="2" id="KW-0597">Phosphoprotein</keyword>
<dbReference type="Pfam" id="PF00698">
    <property type="entry name" value="Acyl_transf_1"/>
    <property type="match status" value="1"/>
</dbReference>
<dbReference type="InterPro" id="IPR020807">
    <property type="entry name" value="PKS_DH"/>
</dbReference>
<dbReference type="Gene3D" id="3.40.366.10">
    <property type="entry name" value="Malonyl-Coenzyme A Acyl Carrier Protein, domain 2"/>
    <property type="match status" value="1"/>
</dbReference>
<evidence type="ECO:0000313" key="10">
    <source>
        <dbReference type="EMBL" id="MCL6285141.1"/>
    </source>
</evidence>
<dbReference type="SUPFAM" id="SSF53901">
    <property type="entry name" value="Thiolase-like"/>
    <property type="match status" value="1"/>
</dbReference>
<evidence type="ECO:0000313" key="11">
    <source>
        <dbReference type="Proteomes" id="UP001203880"/>
    </source>
</evidence>
<dbReference type="PROSITE" id="PS00606">
    <property type="entry name" value="KS3_1"/>
    <property type="match status" value="1"/>
</dbReference>
<sequence>MSDFLDRISQFSQKKLTLLAAQLRDRVEALETRDKIAIVGVGCRFPGGIDSPENYWDVLMAQRDVISEVPTDRWDVNALYDPDPERAGKITTRFGGWLDDVDRFDPKFFSISPREAQSLDPQQRLLMEVTWRALENAGLPAASLSGSKTGVFCGISGVDYHSILRAAGTENYDAYMASGVAHSVASGRLSYFLGVHGPSLSIDTACSSSLVAIHEAVQSLRRRECDVALAGGSNLILTPETTIALSRAQMMAPDGRCKTFDARANGFVRSEGCGMIVLKRLSDAQNDNDPIIAVIRGSAINQDGRSNGLTAPNGVAQEAVLRAALKDASVGPGDIGFVEAHGTGTALGDPIEVHALGAALCSDRGSSAPLRIGSVKSSIGHLEAAAGVASLIKVALSVHHGRLPGQANLETLNPLIQWDRLNLEPQHKTGPWPEATTAMAGVSSFGFSGTNVHMILEKAPKPPEIQTPTERGTHLLTVSARSSEALVELKSLRAAEVTGALEVPNIAYSANAGRDHFPHRFATVSKNGVEAYSALRDTGPSATVFSGTAPRTPPGLAFVFTGQGSQYAGMSKVLYDRNPVFRSTLDRFDRLLANELSQSLIEILHGTASDINNTAMAQPALLAVELALAELWQSWGLRPKMVLGHSLGEFAAACVADILSPEDALRLVAERGRLMAAAPGDGAMVSVVANEAHIRDRLSKHPGRLSIAAVNGPSNVVISGDRAVVDQFCAKLDADGIHTTALQVSQAFHSPLMDPILDRFEAFAANFDFDRPKIDLISNVSGKRAAPHSITARYWRDHIRSTVRFQDGLQTAKDAGCDLLLEIGPHPVLMTMAQLNSDSDGPEWVASLCRGEDDETRMLAALAQLYVKGAEVNWQSFDAPWNRSIVPVAGHPFQRDRYWVEEPSKPELAQPASTSFPGRKISQSISDDVLLEMQFNLTQMSWIRDHRIHGGLAVPSPVFMSWALQVGRDVLGSETATLEQFTMHRPLHLEEDHSVIVQFAMARAKNGAHAFTISAQRDADTWTRLCEGRILTSTSPADMIALEALRTRLSHRVDVAEFYSALDGLGLAFGPGFRGATEIFEGKGQALARVERPDVITAQASGLLVHPALLDSSLHVIAAALSMGSLENPYLLLSVSRIESLAPLPDRFWCHVSVDKPDTIGQRDAFVAQLQLIDDAGQVLMRFRDISLRRVSRQDFAAVDLPPEVSGIIHEVIWNRESPQLTPGELAELILPNLDKMARENGLYDTYPTFQKRLDQLCSAYIINALKSLGLRFVVDEVLVAENMMRDLTVLPAHRRLLVRMLQILGEDGVLAELPGGWRVLRSPEPTDAENLCRDLLSEFPGCEPKISVTARCARELASVLSGAVDPLTLLFPEGSLAQTEKLYSDVAPARTYNAAIAGLVAQVSRRTPDARRLRILEIGAGTGSATAGILEGLGERSYDYLFTDISPLFLNAARQRFRDLSNVRFAALDISQDPLEQGLDKSGFDVVIAGNVVHATKDVSRTLGNVASLMAPNGKLILLEGTAPQRFGDLTVGMLDGWWAYTDTNLRSYALMPRDSWISTLHECGFEDAIALPGSDARGTLQEQAIFIANWPAKRQLLGYSLIVGEGKFAAKLADQIKASGASVVSVPANPVKIAQSLNAQDFDRIVFLGAMNTVLSDDMPVDQISADQKIVLNGALELVQAVARLKHPPKELVFVTEGGQATHTGENANPAQATLWGFAHTVAMENPELKCRRIDLQAGKVSVAHLVTELMRQDGETQVAIREGQRLLRRLRNCGSDLSPSKPEFPSDETVLITGGLNGLGLLVAEWTVEHGARDVALLGRSSPSSATESAIVRMRDAGAEVSVLKADIGKEEELKIALDQIAALPPVKTVIHAAGALDDGALLSLDWPKFETVLNAKLRGSWLLHSQLPDLRNFVMFSSGASLAGSAGQANHASANAFEDALAWYLRAKGHSALTINWGLWGDVGAGAEIGVGKDADVLQKIDPMIGLAALGAAMSASSNKQRPQLAILDADWQQLAHGTHANAVFFSGMAGAVHRPAASEPAQVKAVQQLREQLSRTPANRRRAVLLDAIRTHARAVLGLAPEDVVEAHEPLNQLGLDSLMAVQLRNILSDAAGLPLPATVIFDHPTIATLTDFLLEQLDVKDADEMTGAAVFETGPRGEPAGTETSDMTEEELAQHLLRELDRLDQGHNQ</sequence>
<dbReference type="InterPro" id="IPR057326">
    <property type="entry name" value="KR_dom"/>
</dbReference>
<dbReference type="InterPro" id="IPR032821">
    <property type="entry name" value="PKS_assoc"/>
</dbReference>
<reference evidence="10" key="1">
    <citation type="submission" date="2022-05" db="EMBL/GenBank/DDBJ databases">
        <authorList>
            <person name="Park J.-S."/>
        </authorList>
    </citation>
    <scope>NUCLEOTIDE SEQUENCE</scope>
    <source>
        <strain evidence="10">2012CJ41-6</strain>
    </source>
</reference>
<evidence type="ECO:0000259" key="8">
    <source>
        <dbReference type="PROSITE" id="PS52004"/>
    </source>
</evidence>
<evidence type="ECO:0000256" key="1">
    <source>
        <dbReference type="ARBA" id="ARBA00022450"/>
    </source>
</evidence>
<dbReference type="SUPFAM" id="SSF55048">
    <property type="entry name" value="Probable ACP-binding domain of malonyl-CoA ACP transacylase"/>
    <property type="match status" value="1"/>
</dbReference>
<dbReference type="PANTHER" id="PTHR43775">
    <property type="entry name" value="FATTY ACID SYNTHASE"/>
    <property type="match status" value="1"/>
</dbReference>
<dbReference type="Proteomes" id="UP001203880">
    <property type="component" value="Unassembled WGS sequence"/>
</dbReference>
<organism evidence="10 11">
    <name type="scientific">Ruegeria spongiae</name>
    <dbReference type="NCBI Taxonomy" id="2942209"/>
    <lineage>
        <taxon>Bacteria</taxon>
        <taxon>Pseudomonadati</taxon>
        <taxon>Pseudomonadota</taxon>
        <taxon>Alphaproteobacteria</taxon>
        <taxon>Rhodobacterales</taxon>
        <taxon>Roseobacteraceae</taxon>
        <taxon>Ruegeria</taxon>
    </lineage>
</organism>
<comment type="caution">
    <text evidence="10">The sequence shown here is derived from an EMBL/GenBank/DDBJ whole genome shotgun (WGS) entry which is preliminary data.</text>
</comment>
<gene>
    <name evidence="10" type="ORF">M3P21_16550</name>
</gene>
<dbReference type="InterPro" id="IPR009081">
    <property type="entry name" value="PP-bd_ACP"/>
</dbReference>
<dbReference type="SMART" id="SM00825">
    <property type="entry name" value="PKS_KS"/>
    <property type="match status" value="1"/>
</dbReference>
<dbReference type="InterPro" id="IPR050091">
    <property type="entry name" value="PKS_NRPS_Biosynth_Enz"/>
</dbReference>
<feature type="region of interest" description="N-terminal hotdog fold" evidence="5">
    <location>
        <begin position="914"/>
        <end position="1037"/>
    </location>
</feature>
<dbReference type="SMART" id="SM00827">
    <property type="entry name" value="PKS_AT"/>
    <property type="match status" value="1"/>
</dbReference>
<evidence type="ECO:0000259" key="7">
    <source>
        <dbReference type="PROSITE" id="PS50075"/>
    </source>
</evidence>
<dbReference type="InterPro" id="IPR036736">
    <property type="entry name" value="ACP-like_sf"/>
</dbReference>
<dbReference type="SMART" id="SM00822">
    <property type="entry name" value="PKS_KR"/>
    <property type="match status" value="1"/>
</dbReference>
<dbReference type="Gene3D" id="3.40.50.150">
    <property type="entry name" value="Vaccinia Virus protein VP39"/>
    <property type="match status" value="1"/>
</dbReference>
<feature type="active site" description="Proton acceptor; for dehydratase activity" evidence="5">
    <location>
        <position position="946"/>
    </location>
</feature>
<dbReference type="InterPro" id="IPR049552">
    <property type="entry name" value="PKS_DH_N"/>
</dbReference>
<dbReference type="InterPro" id="IPR014043">
    <property type="entry name" value="Acyl_transferase_dom"/>
</dbReference>
<dbReference type="CDD" id="cd02440">
    <property type="entry name" value="AdoMet_MTases"/>
    <property type="match status" value="1"/>
</dbReference>
<evidence type="ECO:0000256" key="4">
    <source>
        <dbReference type="ARBA" id="ARBA00023268"/>
    </source>
</evidence>
<feature type="active site" description="Proton donor; for dehydratase activity" evidence="5">
    <location>
        <position position="1111"/>
    </location>
</feature>
<keyword evidence="11" id="KW-1185">Reference proteome</keyword>
<dbReference type="PROSITE" id="PS52019">
    <property type="entry name" value="PKS_MFAS_DH"/>
    <property type="match status" value="1"/>
</dbReference>
<dbReference type="PROSITE" id="PS00012">
    <property type="entry name" value="PHOSPHOPANTETHEINE"/>
    <property type="match status" value="1"/>
</dbReference>
<dbReference type="InterPro" id="IPR014030">
    <property type="entry name" value="Ketoacyl_synth_N"/>
</dbReference>
<dbReference type="RefSeq" id="WP_249711640.1">
    <property type="nucleotide sequence ID" value="NZ_JAMFMB010000023.1"/>
</dbReference>
<protein>
    <submittedName>
        <fullName evidence="10">SDR family NAD(P)-dependent oxidoreductase</fullName>
    </submittedName>
</protein>
<proteinExistence type="predicted"/>
<dbReference type="Pfam" id="PF00109">
    <property type="entry name" value="ketoacyl-synt"/>
    <property type="match status" value="1"/>
</dbReference>
<dbReference type="InterPro" id="IPR013968">
    <property type="entry name" value="PKS_KR"/>
</dbReference>
<dbReference type="InterPro" id="IPR020841">
    <property type="entry name" value="PKS_Beta-ketoAc_synthase_dom"/>
</dbReference>
<dbReference type="Gene3D" id="1.10.1200.10">
    <property type="entry name" value="ACP-like"/>
    <property type="match status" value="1"/>
</dbReference>
<dbReference type="PROSITE" id="PS50075">
    <property type="entry name" value="CARRIER"/>
    <property type="match status" value="1"/>
</dbReference>
<dbReference type="Pfam" id="PF00550">
    <property type="entry name" value="PP-binding"/>
    <property type="match status" value="1"/>
</dbReference>
<dbReference type="Pfam" id="PF16197">
    <property type="entry name" value="KAsynt_C_assoc"/>
    <property type="match status" value="1"/>
</dbReference>
<dbReference type="PROSITE" id="PS52004">
    <property type="entry name" value="KS3_2"/>
    <property type="match status" value="1"/>
</dbReference>
<dbReference type="InterPro" id="IPR018201">
    <property type="entry name" value="Ketoacyl_synth_AS"/>
</dbReference>
<dbReference type="InterPro" id="IPR016035">
    <property type="entry name" value="Acyl_Trfase/lysoPLipase"/>
</dbReference>
<dbReference type="InterPro" id="IPR014031">
    <property type="entry name" value="Ketoacyl_synth_C"/>
</dbReference>
<dbReference type="CDD" id="cd08955">
    <property type="entry name" value="KR_2_FAS_SDR_x"/>
    <property type="match status" value="1"/>
</dbReference>
<name>A0ABT0Q5J3_9RHOB</name>
<dbReference type="Pfam" id="PF21089">
    <property type="entry name" value="PKS_DH_N"/>
    <property type="match status" value="1"/>
</dbReference>
<keyword evidence="1" id="KW-0596">Phosphopantetheine</keyword>
<dbReference type="Pfam" id="PF02801">
    <property type="entry name" value="Ketoacyl-synt_C"/>
    <property type="match status" value="1"/>
</dbReference>
<accession>A0ABT0Q5J3</accession>
<dbReference type="InterPro" id="IPR016039">
    <property type="entry name" value="Thiolase-like"/>
</dbReference>
<dbReference type="EMBL" id="JAMFMB010000023">
    <property type="protein sequence ID" value="MCL6285141.1"/>
    <property type="molecule type" value="Genomic_DNA"/>
</dbReference>
<evidence type="ECO:0000256" key="5">
    <source>
        <dbReference type="PROSITE-ProRule" id="PRU01363"/>
    </source>
</evidence>
<feature type="region of interest" description="Disordered" evidence="6">
    <location>
        <begin position="2157"/>
        <end position="2177"/>
    </location>
</feature>
<dbReference type="InterPro" id="IPR020806">
    <property type="entry name" value="PKS_PP-bd"/>
</dbReference>
<dbReference type="Gene3D" id="3.10.129.110">
    <property type="entry name" value="Polyketide synthase dehydratase"/>
    <property type="match status" value="1"/>
</dbReference>
<dbReference type="PANTHER" id="PTHR43775:SF37">
    <property type="entry name" value="SI:DKEY-61P9.11"/>
    <property type="match status" value="1"/>
</dbReference>
<dbReference type="InterPro" id="IPR013217">
    <property type="entry name" value="Methyltransf_12"/>
</dbReference>
<feature type="domain" description="Carrier" evidence="7">
    <location>
        <begin position="2068"/>
        <end position="2143"/>
    </location>
</feature>
<evidence type="ECO:0000256" key="2">
    <source>
        <dbReference type="ARBA" id="ARBA00022553"/>
    </source>
</evidence>
<dbReference type="SMART" id="SM01294">
    <property type="entry name" value="PKS_PP_betabranch"/>
    <property type="match status" value="1"/>
</dbReference>
<dbReference type="SUPFAM" id="SSF52151">
    <property type="entry name" value="FabD/lysophospholipase-like"/>
    <property type="match status" value="1"/>
</dbReference>
<evidence type="ECO:0000256" key="6">
    <source>
        <dbReference type="SAM" id="MobiDB-lite"/>
    </source>
</evidence>
<dbReference type="InterPro" id="IPR049900">
    <property type="entry name" value="PKS_mFAS_DH"/>
</dbReference>
<dbReference type="InterPro" id="IPR049551">
    <property type="entry name" value="PKS_DH_C"/>
</dbReference>
<dbReference type="CDD" id="cd00833">
    <property type="entry name" value="PKS"/>
    <property type="match status" value="1"/>
</dbReference>
<dbReference type="Gene3D" id="3.30.70.3290">
    <property type="match status" value="1"/>
</dbReference>
<dbReference type="Pfam" id="PF14765">
    <property type="entry name" value="PS-DH"/>
    <property type="match status" value="1"/>
</dbReference>
<keyword evidence="4" id="KW-0511">Multifunctional enzyme</keyword>
<evidence type="ECO:0000259" key="9">
    <source>
        <dbReference type="PROSITE" id="PS52019"/>
    </source>
</evidence>
<dbReference type="InterPro" id="IPR001227">
    <property type="entry name" value="Ac_transferase_dom_sf"/>
</dbReference>
<dbReference type="SUPFAM" id="SSF51735">
    <property type="entry name" value="NAD(P)-binding Rossmann-fold domains"/>
    <property type="match status" value="2"/>
</dbReference>